<feature type="binding site" evidence="4">
    <location>
        <begin position="153"/>
        <end position="155"/>
    </location>
    <ligand>
        <name>D-glyceraldehyde 3-phosphate</name>
        <dbReference type="ChEBI" id="CHEBI:59776"/>
    </ligand>
</feature>
<feature type="active site" description="Nucleophile" evidence="3">
    <location>
        <position position="154"/>
    </location>
</feature>
<dbReference type="AlphaFoldDB" id="A0AAU8G9Z0"/>
<feature type="binding site" evidence="5">
    <location>
        <position position="36"/>
    </location>
    <ligand>
        <name>NAD(+)</name>
        <dbReference type="ChEBI" id="CHEBI:57540"/>
    </ligand>
</feature>
<dbReference type="CDD" id="cd05214">
    <property type="entry name" value="GAPDH_I_N"/>
    <property type="match status" value="1"/>
</dbReference>
<feature type="binding site" evidence="5">
    <location>
        <begin position="12"/>
        <end position="13"/>
    </location>
    <ligand>
        <name>NAD(+)</name>
        <dbReference type="ChEBI" id="CHEBI:57540"/>
    </ligand>
</feature>
<proteinExistence type="inferred from homology"/>
<evidence type="ECO:0000256" key="6">
    <source>
        <dbReference type="PIRSR" id="PIRSR000149-4"/>
    </source>
</evidence>
<dbReference type="CDD" id="cd18126">
    <property type="entry name" value="GAPDH_I_C"/>
    <property type="match status" value="1"/>
</dbReference>
<dbReference type="PANTHER" id="PTHR43148">
    <property type="entry name" value="GLYCERALDEHYDE-3-PHOSPHATE DEHYDROGENASE 2"/>
    <property type="match status" value="1"/>
</dbReference>
<dbReference type="InterPro" id="IPR020831">
    <property type="entry name" value="GlycerAld/Erythrose_P_DH"/>
</dbReference>
<gene>
    <name evidence="9" type="primary">gap</name>
    <name evidence="9" type="ORF">ABV300_05335</name>
</gene>
<keyword evidence="5" id="KW-0547">Nucleotide-binding</keyword>
<dbReference type="EMBL" id="CP159307">
    <property type="protein sequence ID" value="XCH32598.1"/>
    <property type="molecule type" value="Genomic_DNA"/>
</dbReference>
<evidence type="ECO:0000256" key="1">
    <source>
        <dbReference type="ARBA" id="ARBA00007406"/>
    </source>
</evidence>
<dbReference type="GO" id="GO:0051287">
    <property type="term" value="F:NAD binding"/>
    <property type="evidence" value="ECO:0007669"/>
    <property type="project" value="InterPro"/>
</dbReference>
<dbReference type="PRINTS" id="PR00078">
    <property type="entry name" value="G3PDHDRGNASE"/>
</dbReference>
<dbReference type="InterPro" id="IPR020828">
    <property type="entry name" value="GlycerAld_3-P_DH_NAD(P)-bd"/>
</dbReference>
<dbReference type="GO" id="GO:0050661">
    <property type="term" value="F:NADP binding"/>
    <property type="evidence" value="ECO:0007669"/>
    <property type="project" value="InterPro"/>
</dbReference>
<dbReference type="Pfam" id="PF00044">
    <property type="entry name" value="Gp_dh_N"/>
    <property type="match status" value="1"/>
</dbReference>
<dbReference type="NCBIfam" id="TIGR01534">
    <property type="entry name" value="GAPDH-I"/>
    <property type="match status" value="1"/>
</dbReference>
<feature type="binding site" evidence="4">
    <location>
        <position position="235"/>
    </location>
    <ligand>
        <name>D-glyceraldehyde 3-phosphate</name>
        <dbReference type="ChEBI" id="CHEBI:59776"/>
    </ligand>
</feature>
<dbReference type="GO" id="GO:0016620">
    <property type="term" value="F:oxidoreductase activity, acting on the aldehyde or oxo group of donors, NAD or NADP as acceptor"/>
    <property type="evidence" value="ECO:0007669"/>
    <property type="project" value="InterPro"/>
</dbReference>
<evidence type="ECO:0000256" key="2">
    <source>
        <dbReference type="ARBA" id="ARBA00023002"/>
    </source>
</evidence>
<dbReference type="FunFam" id="3.30.360.10:FF:000002">
    <property type="entry name" value="Glyceraldehyde-3-phosphate dehydrogenase"/>
    <property type="match status" value="1"/>
</dbReference>
<keyword evidence="5" id="KW-0520">NAD</keyword>
<dbReference type="RefSeq" id="WP_353713871.1">
    <property type="nucleotide sequence ID" value="NZ_CP159307.1"/>
</dbReference>
<accession>A0AAU8G9Z0</accession>
<organism evidence="9">
    <name type="scientific">Dehalogenimonas sp. 4OHTPN</name>
    <dbReference type="NCBI Taxonomy" id="3166643"/>
    <lineage>
        <taxon>Bacteria</taxon>
        <taxon>Bacillati</taxon>
        <taxon>Chloroflexota</taxon>
        <taxon>Dehalococcoidia</taxon>
        <taxon>Dehalococcoidales</taxon>
        <taxon>Dehalococcoidaceae</taxon>
        <taxon>Dehalogenimonas</taxon>
    </lineage>
</organism>
<dbReference type="SUPFAM" id="SSF51735">
    <property type="entry name" value="NAD(P)-binding Rossmann-fold domains"/>
    <property type="match status" value="1"/>
</dbReference>
<dbReference type="InterPro" id="IPR020829">
    <property type="entry name" value="GlycerAld_3-P_DH_cat"/>
</dbReference>
<dbReference type="InterPro" id="IPR006424">
    <property type="entry name" value="Glyceraldehyde-3-P_DH_1"/>
</dbReference>
<dbReference type="PIRSF" id="PIRSF000149">
    <property type="entry name" value="GAP_DH"/>
    <property type="match status" value="1"/>
</dbReference>
<dbReference type="Pfam" id="PF02800">
    <property type="entry name" value="Gp_dh_C"/>
    <property type="match status" value="1"/>
</dbReference>
<dbReference type="SMART" id="SM00846">
    <property type="entry name" value="Gp_dh_N"/>
    <property type="match status" value="1"/>
</dbReference>
<dbReference type="Gene3D" id="3.30.360.10">
    <property type="entry name" value="Dihydrodipicolinate Reductase, domain 2"/>
    <property type="match status" value="1"/>
</dbReference>
<keyword evidence="2" id="KW-0560">Oxidoreductase</keyword>
<evidence type="ECO:0000256" key="4">
    <source>
        <dbReference type="PIRSR" id="PIRSR000149-2"/>
    </source>
</evidence>
<protein>
    <submittedName>
        <fullName evidence="9">Type I glyceraldehyde-3-phosphate dehydrogenase</fullName>
    </submittedName>
</protein>
<reference evidence="9" key="1">
    <citation type="submission" date="2024-06" db="EMBL/GenBank/DDBJ databases">
        <title>A Novel Isolate, Dehalogenimonas sp. Strain 4OHTPN, Dechlorinates Aromatic 4 Hydroxy chlorothalonil by a Novel Reductive Dehalogenase.</title>
        <authorList>
            <person name="Liu G."/>
        </authorList>
    </citation>
    <scope>NUCLEOTIDE SEQUENCE</scope>
    <source>
        <strain evidence="9">4OHTPN</strain>
    </source>
</reference>
<dbReference type="FunFam" id="3.40.50.720:FF:000001">
    <property type="entry name" value="Glyceraldehyde-3-phosphate dehydrogenase"/>
    <property type="match status" value="1"/>
</dbReference>
<evidence type="ECO:0000256" key="3">
    <source>
        <dbReference type="PIRSR" id="PIRSR000149-1"/>
    </source>
</evidence>
<evidence type="ECO:0000259" key="8">
    <source>
        <dbReference type="SMART" id="SM00846"/>
    </source>
</evidence>
<comment type="similarity">
    <text evidence="1 7">Belongs to the glyceraldehyde-3-phosphate dehydrogenase family.</text>
</comment>
<dbReference type="GO" id="GO:0006006">
    <property type="term" value="P:glucose metabolic process"/>
    <property type="evidence" value="ECO:0007669"/>
    <property type="project" value="InterPro"/>
</dbReference>
<feature type="binding site" evidence="5">
    <location>
        <position position="122"/>
    </location>
    <ligand>
        <name>NAD(+)</name>
        <dbReference type="ChEBI" id="CHEBI:57540"/>
    </ligand>
</feature>
<sequence length="338" mass="35943">MVTRIGINGFGRIGRLTFRAIKKYHANELEVVAINDLADTATNAHLLKHDTSYGAYPGTVEAGEGIIIVDGKTVRAFSEKEPNRIPWSDYGVDIVIESTGRFSDRAKAALHLEGGAKKVIISTTSANADLTVVMGVNEEAYNPAEHAVISNASCTTNCVTPMVKVINDKFGIEKALINTVHAYTNDQSLLDIYHKDLRRARAAALNIIPTTTGAAKAVAQVIPELKGLIHGISLRVPVGSVSIADLTAIVKRNVTAEEVNAALEEAAGGGLKGVLTFCKEELVSSDFKGDPASCIIDAPSTMVMAGNMVKVLGWYDNEWGYSTRLGDLAAFMGSIGLG</sequence>
<feature type="binding site" evidence="4">
    <location>
        <position position="184"/>
    </location>
    <ligand>
        <name>D-glyceraldehyde 3-phosphate</name>
        <dbReference type="ChEBI" id="CHEBI:59776"/>
    </ligand>
</feature>
<dbReference type="InterPro" id="IPR036291">
    <property type="entry name" value="NAD(P)-bd_dom_sf"/>
</dbReference>
<dbReference type="SUPFAM" id="SSF55347">
    <property type="entry name" value="Glyceraldehyde-3-phosphate dehydrogenase-like, C-terminal domain"/>
    <property type="match status" value="1"/>
</dbReference>
<feature type="site" description="Activates thiol group during catalysis" evidence="6">
    <location>
        <position position="181"/>
    </location>
</feature>
<evidence type="ECO:0000256" key="7">
    <source>
        <dbReference type="RuleBase" id="RU000397"/>
    </source>
</evidence>
<evidence type="ECO:0000256" key="5">
    <source>
        <dbReference type="PIRSR" id="PIRSR000149-3"/>
    </source>
</evidence>
<name>A0AAU8G9Z0_9CHLR</name>
<feature type="domain" description="Glyceraldehyde 3-phosphate dehydrogenase NAD(P) binding" evidence="8">
    <location>
        <begin position="3"/>
        <end position="154"/>
    </location>
</feature>
<feature type="binding site" evidence="4">
    <location>
        <begin position="212"/>
        <end position="213"/>
    </location>
    <ligand>
        <name>D-glyceraldehyde 3-phosphate</name>
        <dbReference type="ChEBI" id="CHEBI:59776"/>
    </ligand>
</feature>
<dbReference type="Gene3D" id="3.40.50.720">
    <property type="entry name" value="NAD(P)-binding Rossmann-like Domain"/>
    <property type="match status" value="1"/>
</dbReference>
<feature type="binding site" evidence="5">
    <location>
        <position position="317"/>
    </location>
    <ligand>
        <name>NAD(+)</name>
        <dbReference type="ChEBI" id="CHEBI:57540"/>
    </ligand>
</feature>
<evidence type="ECO:0000313" key="9">
    <source>
        <dbReference type="EMBL" id="XCH32598.1"/>
    </source>
</evidence>